<comment type="similarity">
    <text evidence="2">Belongs to the ALG14 family.</text>
</comment>
<dbReference type="GO" id="GO:0004577">
    <property type="term" value="F:N-acetylglucosaminyldiphosphodolichol N-acetylglucosaminyltransferase activity"/>
    <property type="evidence" value="ECO:0007669"/>
    <property type="project" value="TreeGrafter"/>
</dbReference>
<reference evidence="8" key="2">
    <citation type="submission" date="2023-06" db="EMBL/GenBank/DDBJ databases">
        <authorList>
            <person name="Ma L."/>
            <person name="Liu K.-W."/>
            <person name="Li Z."/>
            <person name="Hsiao Y.-Y."/>
            <person name="Qi Y."/>
            <person name="Fu T."/>
            <person name="Tang G."/>
            <person name="Zhang D."/>
            <person name="Sun W.-H."/>
            <person name="Liu D.-K."/>
            <person name="Li Y."/>
            <person name="Chen G.-Z."/>
            <person name="Liu X.-D."/>
            <person name="Liao X.-Y."/>
            <person name="Jiang Y.-T."/>
            <person name="Yu X."/>
            <person name="Hao Y."/>
            <person name="Huang J."/>
            <person name="Zhao X.-W."/>
            <person name="Ke S."/>
            <person name="Chen Y.-Y."/>
            <person name="Wu W.-L."/>
            <person name="Hsu J.-L."/>
            <person name="Lin Y.-F."/>
            <person name="Huang M.-D."/>
            <person name="Li C.-Y."/>
            <person name="Huang L."/>
            <person name="Wang Z.-W."/>
            <person name="Zhao X."/>
            <person name="Zhong W.-Y."/>
            <person name="Peng D.-H."/>
            <person name="Ahmad S."/>
            <person name="Lan S."/>
            <person name="Zhang J.-S."/>
            <person name="Tsai W.-C."/>
            <person name="Van De Peer Y."/>
            <person name="Liu Z.-J."/>
        </authorList>
    </citation>
    <scope>NUCLEOTIDE SEQUENCE</scope>
    <source>
        <strain evidence="8">CP</strain>
        <tissue evidence="8">Leaves</tissue>
    </source>
</reference>
<reference evidence="8" key="1">
    <citation type="journal article" date="2023" name="Nat. Commun.">
        <title>Diploid and tetraploid genomes of Acorus and the evolution of monocots.</title>
        <authorList>
            <person name="Ma L."/>
            <person name="Liu K.W."/>
            <person name="Li Z."/>
            <person name="Hsiao Y.Y."/>
            <person name="Qi Y."/>
            <person name="Fu T."/>
            <person name="Tang G.D."/>
            <person name="Zhang D."/>
            <person name="Sun W.H."/>
            <person name="Liu D.K."/>
            <person name="Li Y."/>
            <person name="Chen G.Z."/>
            <person name="Liu X.D."/>
            <person name="Liao X.Y."/>
            <person name="Jiang Y.T."/>
            <person name="Yu X."/>
            <person name="Hao Y."/>
            <person name="Huang J."/>
            <person name="Zhao X.W."/>
            <person name="Ke S."/>
            <person name="Chen Y.Y."/>
            <person name="Wu W.L."/>
            <person name="Hsu J.L."/>
            <person name="Lin Y.F."/>
            <person name="Huang M.D."/>
            <person name="Li C.Y."/>
            <person name="Huang L."/>
            <person name="Wang Z.W."/>
            <person name="Zhao X."/>
            <person name="Zhong W.Y."/>
            <person name="Peng D.H."/>
            <person name="Ahmad S."/>
            <person name="Lan S."/>
            <person name="Zhang J.S."/>
            <person name="Tsai W.C."/>
            <person name="Van de Peer Y."/>
            <person name="Liu Z.J."/>
        </authorList>
    </citation>
    <scope>NUCLEOTIDE SEQUENCE</scope>
    <source>
        <strain evidence="8">CP</strain>
    </source>
</reference>
<comment type="subcellular location">
    <subcellularLocation>
        <location evidence="1">Endoplasmic reticulum membrane</location>
        <topology evidence="1">Single-pass membrane protein</topology>
    </subcellularLocation>
</comment>
<keyword evidence="5" id="KW-0256">Endoplasmic reticulum</keyword>
<dbReference type="GO" id="GO:0006488">
    <property type="term" value="P:dolichol-linked oligosaccharide biosynthetic process"/>
    <property type="evidence" value="ECO:0007669"/>
    <property type="project" value="InterPro"/>
</dbReference>
<organism evidence="8 9">
    <name type="scientific">Acorus calamus</name>
    <name type="common">Sweet flag</name>
    <dbReference type="NCBI Taxonomy" id="4465"/>
    <lineage>
        <taxon>Eukaryota</taxon>
        <taxon>Viridiplantae</taxon>
        <taxon>Streptophyta</taxon>
        <taxon>Embryophyta</taxon>
        <taxon>Tracheophyta</taxon>
        <taxon>Spermatophyta</taxon>
        <taxon>Magnoliopsida</taxon>
        <taxon>Liliopsida</taxon>
        <taxon>Acoraceae</taxon>
        <taxon>Acorus</taxon>
    </lineage>
</organism>
<dbReference type="GO" id="GO:0043541">
    <property type="term" value="C:UDP-N-acetylglucosamine transferase complex"/>
    <property type="evidence" value="ECO:0007669"/>
    <property type="project" value="TreeGrafter"/>
</dbReference>
<evidence type="ECO:0000256" key="1">
    <source>
        <dbReference type="ARBA" id="ARBA00004389"/>
    </source>
</evidence>
<comment type="caution">
    <text evidence="8">The sequence shown here is derived from an EMBL/GenBank/DDBJ whole genome shotgun (WGS) entry which is preliminary data.</text>
</comment>
<gene>
    <name evidence="8" type="ORF">QJS10_CPA16g01171</name>
</gene>
<dbReference type="Pfam" id="PF08660">
    <property type="entry name" value="Alg14"/>
    <property type="match status" value="1"/>
</dbReference>
<evidence type="ECO:0000256" key="7">
    <source>
        <dbReference type="ARBA" id="ARBA00023136"/>
    </source>
</evidence>
<protein>
    <recommendedName>
        <fullName evidence="3">UDP-N-acetylglucosamine transferase subunit ALG14</fullName>
    </recommendedName>
</protein>
<evidence type="ECO:0000256" key="6">
    <source>
        <dbReference type="ARBA" id="ARBA00022989"/>
    </source>
</evidence>
<evidence type="ECO:0000256" key="2">
    <source>
        <dbReference type="ARBA" id="ARBA00009731"/>
    </source>
</evidence>
<dbReference type="PANTHER" id="PTHR12154">
    <property type="entry name" value="GLYCOSYL TRANSFERASE-RELATED"/>
    <property type="match status" value="1"/>
</dbReference>
<evidence type="ECO:0000256" key="4">
    <source>
        <dbReference type="ARBA" id="ARBA00022692"/>
    </source>
</evidence>
<sequence length="89" mass="10075">MLNLLEVLPKERLGPRFYIAAATDDMNLPKARVFESSLGTQVDTAHFSQIYRSREVGQSYITSIGTTLIAMAHALWFEIRPMRISNETS</sequence>
<dbReference type="EMBL" id="JAUJYO010000016">
    <property type="protein sequence ID" value="KAK1294443.1"/>
    <property type="molecule type" value="Genomic_DNA"/>
</dbReference>
<dbReference type="InterPro" id="IPR013969">
    <property type="entry name" value="Oligosacch_biosynth_Alg14"/>
</dbReference>
<dbReference type="AlphaFoldDB" id="A0AAV9D2U6"/>
<evidence type="ECO:0000313" key="8">
    <source>
        <dbReference type="EMBL" id="KAK1294443.1"/>
    </source>
</evidence>
<dbReference type="PANTHER" id="PTHR12154:SF4">
    <property type="entry name" value="UDP-N-ACETYLGLUCOSAMINE TRANSFERASE SUBUNIT ALG14 HOMOLOG"/>
    <property type="match status" value="1"/>
</dbReference>
<keyword evidence="6" id="KW-1133">Transmembrane helix</keyword>
<evidence type="ECO:0000256" key="3">
    <source>
        <dbReference type="ARBA" id="ARBA00017467"/>
    </source>
</evidence>
<evidence type="ECO:0000256" key="5">
    <source>
        <dbReference type="ARBA" id="ARBA00022824"/>
    </source>
</evidence>
<keyword evidence="9" id="KW-1185">Reference proteome</keyword>
<proteinExistence type="inferred from homology"/>
<keyword evidence="4" id="KW-0812">Transmembrane</keyword>
<name>A0AAV9D2U6_ACOCL</name>
<accession>A0AAV9D2U6</accession>
<evidence type="ECO:0000313" key="9">
    <source>
        <dbReference type="Proteomes" id="UP001180020"/>
    </source>
</evidence>
<dbReference type="Proteomes" id="UP001180020">
    <property type="component" value="Unassembled WGS sequence"/>
</dbReference>
<keyword evidence="7" id="KW-0472">Membrane</keyword>